<gene>
    <name evidence="2" type="ORF">A2773_05265</name>
</gene>
<dbReference type="Proteomes" id="UP000177383">
    <property type="component" value="Unassembled WGS sequence"/>
</dbReference>
<evidence type="ECO:0000313" key="2">
    <source>
        <dbReference type="EMBL" id="OGG14130.1"/>
    </source>
</evidence>
<proteinExistence type="predicted"/>
<dbReference type="InterPro" id="IPR036390">
    <property type="entry name" value="WH_DNA-bd_sf"/>
</dbReference>
<dbReference type="AlphaFoldDB" id="A0A1F5ZNP7"/>
<name>A0A1F5ZNP7_9BACT</name>
<dbReference type="CDD" id="cd00090">
    <property type="entry name" value="HTH_ARSR"/>
    <property type="match status" value="1"/>
</dbReference>
<comment type="caution">
    <text evidence="2">The sequence shown here is derived from an EMBL/GenBank/DDBJ whole genome shotgun (WGS) entry which is preliminary data.</text>
</comment>
<dbReference type="Gene3D" id="1.10.10.10">
    <property type="entry name" value="Winged helix-like DNA-binding domain superfamily/Winged helix DNA-binding domain"/>
    <property type="match status" value="1"/>
</dbReference>
<sequence>MTYLYMYLEDFDRKLHPATFFRLEFPLLLFYTNFVQILSRQFLSSFWTIFRIYLIIKSAFCKSVVQKMNKIITEFLSNLGLDTEESAIYSTLLEKGPQTVLEISRNSGIDRTGVYRLLEKLHQAGIIEEIVDENRKIYSAADINTLEFLVKERENQIRRLHESLPFIDKIISSRKSTHQPGTKVLFYRGKDGIRQQVWNTLRADKVCLGYTYRKLGELIGDYYIKWLDEWVERKLIFRDIYSDDFLKSQKVQTIHPHIPEGFFQSRYISFDILNVNHQYDIYNDVVSIYNWHEGEIFGVEIYNQKIADLQRQMFEIVWKIAEEK</sequence>
<evidence type="ECO:0000259" key="1">
    <source>
        <dbReference type="Pfam" id="PF01978"/>
    </source>
</evidence>
<dbReference type="InterPro" id="IPR002831">
    <property type="entry name" value="Tscrpt_reg_TrmB_N"/>
</dbReference>
<dbReference type="STRING" id="1798375.A2773_05265"/>
<dbReference type="PANTHER" id="PTHR34293:SF1">
    <property type="entry name" value="HTH-TYPE TRANSCRIPTIONAL REGULATOR TRMBL2"/>
    <property type="match status" value="1"/>
</dbReference>
<organism evidence="2 3">
    <name type="scientific">Candidatus Gottesmanbacteria bacterium RIFCSPHIGHO2_01_FULL_39_10</name>
    <dbReference type="NCBI Taxonomy" id="1798375"/>
    <lineage>
        <taxon>Bacteria</taxon>
        <taxon>Candidatus Gottesmaniibacteriota</taxon>
    </lineage>
</organism>
<accession>A0A1F5ZNP7</accession>
<dbReference type="PANTHER" id="PTHR34293">
    <property type="entry name" value="HTH-TYPE TRANSCRIPTIONAL REGULATOR TRMBL2"/>
    <property type="match status" value="1"/>
</dbReference>
<dbReference type="Pfam" id="PF01978">
    <property type="entry name" value="TrmB"/>
    <property type="match status" value="1"/>
</dbReference>
<dbReference type="EMBL" id="MFJE01000024">
    <property type="protein sequence ID" value="OGG14130.1"/>
    <property type="molecule type" value="Genomic_DNA"/>
</dbReference>
<feature type="domain" description="Transcription regulator TrmB N-terminal" evidence="1">
    <location>
        <begin position="76"/>
        <end position="143"/>
    </location>
</feature>
<dbReference type="InterPro" id="IPR051797">
    <property type="entry name" value="TrmB-like"/>
</dbReference>
<reference evidence="2 3" key="1">
    <citation type="journal article" date="2016" name="Nat. Commun.">
        <title>Thousands of microbial genomes shed light on interconnected biogeochemical processes in an aquifer system.</title>
        <authorList>
            <person name="Anantharaman K."/>
            <person name="Brown C.T."/>
            <person name="Hug L.A."/>
            <person name="Sharon I."/>
            <person name="Castelle C.J."/>
            <person name="Probst A.J."/>
            <person name="Thomas B.C."/>
            <person name="Singh A."/>
            <person name="Wilkins M.J."/>
            <person name="Karaoz U."/>
            <person name="Brodie E.L."/>
            <person name="Williams K.H."/>
            <person name="Hubbard S.S."/>
            <person name="Banfield J.F."/>
        </authorList>
    </citation>
    <scope>NUCLEOTIDE SEQUENCE [LARGE SCALE GENOMIC DNA]</scope>
</reference>
<dbReference type="InterPro" id="IPR036388">
    <property type="entry name" value="WH-like_DNA-bd_sf"/>
</dbReference>
<protein>
    <recommendedName>
        <fullName evidence="1">Transcription regulator TrmB N-terminal domain-containing protein</fullName>
    </recommendedName>
</protein>
<evidence type="ECO:0000313" key="3">
    <source>
        <dbReference type="Proteomes" id="UP000177383"/>
    </source>
</evidence>
<dbReference type="InterPro" id="IPR011991">
    <property type="entry name" value="ArsR-like_HTH"/>
</dbReference>
<dbReference type="SUPFAM" id="SSF46785">
    <property type="entry name" value="Winged helix' DNA-binding domain"/>
    <property type="match status" value="1"/>
</dbReference>